<gene>
    <name evidence="2" type="ordered locus">Celf_0843</name>
</gene>
<dbReference type="EMBL" id="CP002666">
    <property type="protein sequence ID" value="AEE44981.1"/>
    <property type="molecule type" value="Genomic_DNA"/>
</dbReference>
<feature type="signal peptide" evidence="1">
    <location>
        <begin position="1"/>
        <end position="24"/>
    </location>
</feature>
<sequence length="99" mass="9565">MGLPAVVLLLVLVLAVSAAGLARARCADAARAGARAAALGGPDADPAAAARRVAGGTSEVVVVRDGEWVTVSVSAGIAPGGRVLGPVRVSASATAWVEP</sequence>
<dbReference type="HOGENOM" id="CLU_116311_4_1_11"/>
<protein>
    <recommendedName>
        <fullName evidence="4">TadE family protein</fullName>
    </recommendedName>
</protein>
<dbReference type="NCBIfam" id="NF041390">
    <property type="entry name" value="TadE_Rv3655c"/>
    <property type="match status" value="1"/>
</dbReference>
<dbReference type="KEGG" id="cfi:Celf_0843"/>
<name>F4H0K8_CELFA</name>
<evidence type="ECO:0000313" key="3">
    <source>
        <dbReference type="Proteomes" id="UP000008460"/>
    </source>
</evidence>
<dbReference type="InterPro" id="IPR049790">
    <property type="entry name" value="Rv3655c/TadE"/>
</dbReference>
<evidence type="ECO:0008006" key="4">
    <source>
        <dbReference type="Google" id="ProtNLM"/>
    </source>
</evidence>
<proteinExistence type="predicted"/>
<evidence type="ECO:0000313" key="2">
    <source>
        <dbReference type="EMBL" id="AEE44981.1"/>
    </source>
</evidence>
<keyword evidence="1" id="KW-0732">Signal</keyword>
<accession>F4H0K8</accession>
<dbReference type="AlphaFoldDB" id="F4H0K8"/>
<evidence type="ECO:0000256" key="1">
    <source>
        <dbReference type="SAM" id="SignalP"/>
    </source>
</evidence>
<organism evidence="2 3">
    <name type="scientific">Cellulomonas fimi (strain ATCC 484 / DSM 20113 / JCM 1341 / CCUG 24087 / LMG 16345 / NBRC 15513 / NCIMB 8980 / NCTC 7547 / NRS-133)</name>
    <dbReference type="NCBI Taxonomy" id="590998"/>
    <lineage>
        <taxon>Bacteria</taxon>
        <taxon>Bacillati</taxon>
        <taxon>Actinomycetota</taxon>
        <taxon>Actinomycetes</taxon>
        <taxon>Micrococcales</taxon>
        <taxon>Cellulomonadaceae</taxon>
        <taxon>Cellulomonas</taxon>
    </lineage>
</organism>
<reference evidence="2 3" key="1">
    <citation type="submission" date="2011-04" db="EMBL/GenBank/DDBJ databases">
        <title>Complete sequence of Cellulomonas fimi ATCC 484.</title>
        <authorList>
            <consortium name="US DOE Joint Genome Institute"/>
            <person name="Lucas S."/>
            <person name="Han J."/>
            <person name="Lapidus A."/>
            <person name="Cheng J.-F."/>
            <person name="Goodwin L."/>
            <person name="Pitluck S."/>
            <person name="Peters L."/>
            <person name="Chertkov O."/>
            <person name="Detter J.C."/>
            <person name="Han C."/>
            <person name="Tapia R."/>
            <person name="Land M."/>
            <person name="Hauser L."/>
            <person name="Kyrpides N."/>
            <person name="Ivanova N."/>
            <person name="Ovchinnikova G."/>
            <person name="Pagani I."/>
            <person name="Mead D."/>
            <person name="Brumm P."/>
            <person name="Woyke T."/>
        </authorList>
    </citation>
    <scope>NUCLEOTIDE SEQUENCE [LARGE SCALE GENOMIC DNA]</scope>
    <source>
        <strain evidence="3">ATCC 484 / DSM 20113 / JCM 1341 / NBRC 15513 / NCIMB 8980 / NCTC 7547</strain>
    </source>
</reference>
<dbReference type="Proteomes" id="UP000008460">
    <property type="component" value="Chromosome"/>
</dbReference>
<keyword evidence="3" id="KW-1185">Reference proteome</keyword>
<feature type="chain" id="PRO_5039727010" description="TadE family protein" evidence="1">
    <location>
        <begin position="25"/>
        <end position="99"/>
    </location>
</feature>